<dbReference type="KEGG" id="asd:AS9A_4440"/>
<proteinExistence type="predicted"/>
<organism evidence="1 2">
    <name type="scientific">Hoyosella subflava (strain DSM 45089 / JCM 17490 / NBRC 109087 / DQS3-9A1)</name>
    <name type="common">Amycolicicoccus subflavus</name>
    <dbReference type="NCBI Taxonomy" id="443218"/>
    <lineage>
        <taxon>Bacteria</taxon>
        <taxon>Bacillati</taxon>
        <taxon>Actinomycetota</taxon>
        <taxon>Actinomycetes</taxon>
        <taxon>Mycobacteriales</taxon>
        <taxon>Hoyosellaceae</taxon>
        <taxon>Hoyosella</taxon>
    </lineage>
</organism>
<dbReference type="eggNOG" id="ENOG5032T7V">
    <property type="taxonomic scope" value="Bacteria"/>
</dbReference>
<dbReference type="AlphaFoldDB" id="F6EMY1"/>
<dbReference type="EMBL" id="CP002786">
    <property type="protein sequence ID" value="AEF42873.1"/>
    <property type="molecule type" value="Genomic_DNA"/>
</dbReference>
<dbReference type="HOGENOM" id="CLU_069341_0_0_11"/>
<reference evidence="1 2" key="1">
    <citation type="journal article" date="2011" name="J. Bacteriol.">
        <title>Complete genome sequence of Amycolicicoccus subflavus DQS3-9A1T, an actinomycete isolated from crude oil-polluted soil.</title>
        <authorList>
            <person name="Cai M."/>
            <person name="Chen W.M."/>
            <person name="Nie Y."/>
            <person name="Chi C.Q."/>
            <person name="Wang Y.N."/>
            <person name="Tang Y.Q."/>
            <person name="Li G.Y."/>
            <person name="Wu X.L."/>
        </authorList>
    </citation>
    <scope>NUCLEOTIDE SEQUENCE [LARGE SCALE GENOMIC DNA]</scope>
    <source>
        <strain evidence="2">DSM 45089 / DQS3-9A1</strain>
    </source>
</reference>
<sequence>MSVTDELTDDEGRGSEELLDALTDYILDQLSGDAFVKWVHVEVGHALKAAQQITLGDVVTSKQVSGAAIKYALEWRIEGTIPELVGEIASRIHERTFNDADDEVDFVSEQSFAAIAEKFMSNPAFQRVVDLFYHSPLVRSSVAWLLYRMAVDSLQRNRQQAATVPGVGALLRLTSSVSTRVAPGIPHKADEIFRELIARIVSGVISHVDTPDMSDAREPVVAAAMEMFEQHASESFSTVGAAIGPDDIEDFLILGFEFWREFRGTRSIRTAIEEGVAVFFSKYSRHTLAELLDEIGVTREDMIEEALRFAPRVISVVQDNGMLDAFVRRQFKDFTESERVLKLLK</sequence>
<evidence type="ECO:0000313" key="1">
    <source>
        <dbReference type="EMBL" id="AEF42873.1"/>
    </source>
</evidence>
<dbReference type="STRING" id="443218.AS9A_4440"/>
<evidence type="ECO:0000313" key="2">
    <source>
        <dbReference type="Proteomes" id="UP000009235"/>
    </source>
</evidence>
<gene>
    <name evidence="1" type="ordered locus">AS9A_4440</name>
</gene>
<accession>F6EMY1</accession>
<name>F6EMY1_HOYSD</name>
<dbReference type="Proteomes" id="UP000009235">
    <property type="component" value="Chromosome"/>
</dbReference>
<keyword evidence="2" id="KW-1185">Reference proteome</keyword>
<protein>
    <submittedName>
        <fullName evidence="1">Uncharacterized protein</fullName>
    </submittedName>
</protein>